<dbReference type="Gene3D" id="1.10.10.60">
    <property type="entry name" value="Homeodomain-like"/>
    <property type="match status" value="2"/>
</dbReference>
<dbReference type="InterPro" id="IPR003313">
    <property type="entry name" value="AraC-bd"/>
</dbReference>
<dbReference type="SMART" id="SM00342">
    <property type="entry name" value="HTH_ARAC"/>
    <property type="match status" value="1"/>
</dbReference>
<accession>A0A7X3MKY6</accession>
<dbReference type="Proteomes" id="UP000460412">
    <property type="component" value="Unassembled WGS sequence"/>
</dbReference>
<dbReference type="Gene3D" id="2.60.120.280">
    <property type="entry name" value="Regulatory protein AraC"/>
    <property type="match status" value="1"/>
</dbReference>
<dbReference type="RefSeq" id="WP_159754662.1">
    <property type="nucleotide sequence ID" value="NZ_CATIFW010000028.1"/>
</dbReference>
<protein>
    <submittedName>
        <fullName evidence="6">Helix-turn-helix domain-containing protein</fullName>
    </submittedName>
</protein>
<feature type="domain" description="HTH araC/xylS-type" evidence="5">
    <location>
        <begin position="174"/>
        <end position="272"/>
    </location>
</feature>
<reference evidence="6 7" key="1">
    <citation type="submission" date="2019-12" db="EMBL/GenBank/DDBJ databases">
        <title>Sporaefaciens musculi gen. nov., sp. nov., a novel bacterium isolated from the caecum of an obese mouse.</title>
        <authorList>
            <person name="Rasmussen T.S."/>
            <person name="Streidl T."/>
            <person name="Hitch T.C.A."/>
            <person name="Wortmann E."/>
            <person name="Deptula P."/>
            <person name="Hansen M."/>
            <person name="Nielsen D.S."/>
            <person name="Clavel T."/>
            <person name="Vogensen F.K."/>
        </authorList>
    </citation>
    <scope>NUCLEOTIDE SEQUENCE [LARGE SCALE GENOMIC DNA]</scope>
    <source>
        <strain evidence="6 7">WCA-9-b2</strain>
    </source>
</reference>
<dbReference type="Pfam" id="PF12833">
    <property type="entry name" value="HTH_18"/>
    <property type="match status" value="1"/>
</dbReference>
<organism evidence="6 7">
    <name type="scientific">Sporofaciens musculi</name>
    <dbReference type="NCBI Taxonomy" id="2681861"/>
    <lineage>
        <taxon>Bacteria</taxon>
        <taxon>Bacillati</taxon>
        <taxon>Bacillota</taxon>
        <taxon>Clostridia</taxon>
        <taxon>Lachnospirales</taxon>
        <taxon>Lachnospiraceae</taxon>
        <taxon>Sporofaciens</taxon>
    </lineage>
</organism>
<name>A0A7X3MKY6_9FIRM</name>
<gene>
    <name evidence="6" type="ORF">GN277_23795</name>
</gene>
<dbReference type="InterPro" id="IPR018062">
    <property type="entry name" value="HTH_AraC-typ_CS"/>
</dbReference>
<dbReference type="PROSITE" id="PS00041">
    <property type="entry name" value="HTH_ARAC_FAMILY_1"/>
    <property type="match status" value="1"/>
</dbReference>
<dbReference type="InterPro" id="IPR018060">
    <property type="entry name" value="HTH_AraC"/>
</dbReference>
<proteinExistence type="predicted"/>
<dbReference type="Pfam" id="PF02311">
    <property type="entry name" value="AraC_binding"/>
    <property type="match status" value="1"/>
</dbReference>
<dbReference type="AlphaFoldDB" id="A0A7X3MKY6"/>
<dbReference type="PROSITE" id="PS01124">
    <property type="entry name" value="HTH_ARAC_FAMILY_2"/>
    <property type="match status" value="1"/>
</dbReference>
<keyword evidence="2" id="KW-0238">DNA-binding</keyword>
<dbReference type="InterPro" id="IPR020449">
    <property type="entry name" value="Tscrpt_reg_AraC-type_HTH"/>
</dbReference>
<keyword evidence="7" id="KW-1185">Reference proteome</keyword>
<dbReference type="PANTHER" id="PTHR43280:SF2">
    <property type="entry name" value="HTH-TYPE TRANSCRIPTIONAL REGULATOR EXSA"/>
    <property type="match status" value="1"/>
</dbReference>
<dbReference type="GO" id="GO:0003700">
    <property type="term" value="F:DNA-binding transcription factor activity"/>
    <property type="evidence" value="ECO:0007669"/>
    <property type="project" value="InterPro"/>
</dbReference>
<dbReference type="SUPFAM" id="SSF51215">
    <property type="entry name" value="Regulatory protein AraC"/>
    <property type="match status" value="1"/>
</dbReference>
<feature type="region of interest" description="Disordered" evidence="4">
    <location>
        <begin position="269"/>
        <end position="291"/>
    </location>
</feature>
<evidence type="ECO:0000256" key="4">
    <source>
        <dbReference type="SAM" id="MobiDB-lite"/>
    </source>
</evidence>
<dbReference type="CDD" id="cd06986">
    <property type="entry name" value="cupin_MmsR-like_N"/>
    <property type="match status" value="1"/>
</dbReference>
<evidence type="ECO:0000313" key="6">
    <source>
        <dbReference type="EMBL" id="MXP78262.1"/>
    </source>
</evidence>
<dbReference type="InterPro" id="IPR009057">
    <property type="entry name" value="Homeodomain-like_sf"/>
</dbReference>
<evidence type="ECO:0000256" key="1">
    <source>
        <dbReference type="ARBA" id="ARBA00023015"/>
    </source>
</evidence>
<evidence type="ECO:0000256" key="3">
    <source>
        <dbReference type="ARBA" id="ARBA00023163"/>
    </source>
</evidence>
<dbReference type="InterPro" id="IPR037923">
    <property type="entry name" value="HTH-like"/>
</dbReference>
<dbReference type="EMBL" id="WUQX01000001">
    <property type="protein sequence ID" value="MXP78262.1"/>
    <property type="molecule type" value="Genomic_DNA"/>
</dbReference>
<dbReference type="PRINTS" id="PR00032">
    <property type="entry name" value="HTHARAC"/>
</dbReference>
<sequence length="291" mass="33805">MEDAYVLQLSNRKFSELYLCCCGYSKCEPLHSFGPAVRPDYLIHYILKGKGRYCIGDVQYCLEDGQGFLIEPNVLTFYQADADEPWEYLWLGFNGTNVREYLRDIGLNSGQPIYRSDHALELKDTVIRMLKNATGSITSQYERQSLLYSFFALLSRDIEIGTPKGQEGENVHISRAVEFVRNNYFNSIRVADIAKYVCVDRTYLYELFRRYLHVSVQDYLTNYRLTRAAELLTLTDLKLEEIALSCGYQSAYSFGKVFKSKRGITPAKYREKSRSESKEHLEEHLDNLERL</sequence>
<dbReference type="GO" id="GO:0043565">
    <property type="term" value="F:sequence-specific DNA binding"/>
    <property type="evidence" value="ECO:0007669"/>
    <property type="project" value="InterPro"/>
</dbReference>
<evidence type="ECO:0000256" key="2">
    <source>
        <dbReference type="ARBA" id="ARBA00023125"/>
    </source>
</evidence>
<evidence type="ECO:0000259" key="5">
    <source>
        <dbReference type="PROSITE" id="PS01124"/>
    </source>
</evidence>
<keyword evidence="3" id="KW-0804">Transcription</keyword>
<keyword evidence="1" id="KW-0805">Transcription regulation</keyword>
<dbReference type="PANTHER" id="PTHR43280">
    <property type="entry name" value="ARAC-FAMILY TRANSCRIPTIONAL REGULATOR"/>
    <property type="match status" value="1"/>
</dbReference>
<comment type="caution">
    <text evidence="6">The sequence shown here is derived from an EMBL/GenBank/DDBJ whole genome shotgun (WGS) entry which is preliminary data.</text>
</comment>
<dbReference type="SUPFAM" id="SSF46689">
    <property type="entry name" value="Homeodomain-like"/>
    <property type="match status" value="2"/>
</dbReference>
<evidence type="ECO:0000313" key="7">
    <source>
        <dbReference type="Proteomes" id="UP000460412"/>
    </source>
</evidence>